<dbReference type="Proteomes" id="UP000005737">
    <property type="component" value="Unassembled WGS sequence"/>
</dbReference>
<evidence type="ECO:0000313" key="3">
    <source>
        <dbReference type="Proteomes" id="UP000005737"/>
    </source>
</evidence>
<gene>
    <name evidence="2" type="ORF">Lepil_1697</name>
</gene>
<dbReference type="PANTHER" id="PTHR47738">
    <property type="entry name" value="PTS SYSTEM FRUCTOSE-LIKE EIIA COMPONENT-RELATED"/>
    <property type="match status" value="1"/>
</dbReference>
<dbReference type="InterPro" id="IPR051541">
    <property type="entry name" value="PTS_SugarTrans_NitroReg"/>
</dbReference>
<dbReference type="PANTHER" id="PTHR47738:SF1">
    <property type="entry name" value="NITROGEN REGULATORY PROTEIN"/>
    <property type="match status" value="1"/>
</dbReference>
<dbReference type="InterPro" id="IPR016152">
    <property type="entry name" value="PTrfase/Anion_transptr"/>
</dbReference>
<dbReference type="Pfam" id="PF00359">
    <property type="entry name" value="PTS_EIIA_2"/>
    <property type="match status" value="1"/>
</dbReference>
<dbReference type="EMBL" id="JH597773">
    <property type="protein sequence ID" value="EHQ06381.1"/>
    <property type="molecule type" value="Genomic_DNA"/>
</dbReference>
<feature type="domain" description="PTS EIIA type-2" evidence="1">
    <location>
        <begin position="5"/>
        <end position="151"/>
    </location>
</feature>
<dbReference type="HOGENOM" id="CLU_072531_5_0_12"/>
<reference evidence="2 3" key="1">
    <citation type="submission" date="2011-10" db="EMBL/GenBank/DDBJ databases">
        <title>The Improved High-Quality Draft genome of Leptonema illini DSM 21528.</title>
        <authorList>
            <consortium name="US DOE Joint Genome Institute (JGI-PGF)"/>
            <person name="Lucas S."/>
            <person name="Copeland A."/>
            <person name="Lapidus A."/>
            <person name="Glavina del Rio T."/>
            <person name="Dalin E."/>
            <person name="Tice H."/>
            <person name="Bruce D."/>
            <person name="Goodwin L."/>
            <person name="Pitluck S."/>
            <person name="Peters L."/>
            <person name="Mikhailova N."/>
            <person name="Held B."/>
            <person name="Kyrpides N."/>
            <person name="Mavromatis K."/>
            <person name="Ivanova N."/>
            <person name="Markowitz V."/>
            <person name="Cheng J.-F."/>
            <person name="Hugenholtz P."/>
            <person name="Woyke T."/>
            <person name="Wu D."/>
            <person name="Gronow S."/>
            <person name="Wellnitz S."/>
            <person name="Brambilla E.-M."/>
            <person name="Klenk H.-P."/>
            <person name="Eisen J.A."/>
        </authorList>
    </citation>
    <scope>NUCLEOTIDE SEQUENCE [LARGE SCALE GENOMIC DNA]</scope>
    <source>
        <strain evidence="2 3">DSM 21528</strain>
    </source>
</reference>
<name>H2CCC4_9LEPT</name>
<dbReference type="Gene3D" id="3.40.930.10">
    <property type="entry name" value="Mannitol-specific EII, Chain A"/>
    <property type="match status" value="1"/>
</dbReference>
<accession>H2CCC4</accession>
<dbReference type="PROSITE" id="PS51094">
    <property type="entry name" value="PTS_EIIA_TYPE_2"/>
    <property type="match status" value="1"/>
</dbReference>
<protein>
    <submittedName>
        <fullName evidence="2">Putative PTS IIA-like nitrogen-regulatory protein PtsN</fullName>
    </submittedName>
</protein>
<dbReference type="SUPFAM" id="SSF55804">
    <property type="entry name" value="Phoshotransferase/anion transport protein"/>
    <property type="match status" value="1"/>
</dbReference>
<dbReference type="InterPro" id="IPR002178">
    <property type="entry name" value="PTS_EIIA_type-2_dom"/>
</dbReference>
<proteinExistence type="predicted"/>
<dbReference type="GO" id="GO:0030295">
    <property type="term" value="F:protein kinase activator activity"/>
    <property type="evidence" value="ECO:0007669"/>
    <property type="project" value="TreeGrafter"/>
</dbReference>
<dbReference type="CDD" id="cd00211">
    <property type="entry name" value="PTS_IIA_fru"/>
    <property type="match status" value="1"/>
</dbReference>
<evidence type="ECO:0000259" key="1">
    <source>
        <dbReference type="PROSITE" id="PS51094"/>
    </source>
</evidence>
<organism evidence="2 3">
    <name type="scientific">Leptonema illini DSM 21528</name>
    <dbReference type="NCBI Taxonomy" id="929563"/>
    <lineage>
        <taxon>Bacteria</taxon>
        <taxon>Pseudomonadati</taxon>
        <taxon>Spirochaetota</taxon>
        <taxon>Spirochaetia</taxon>
        <taxon>Leptospirales</taxon>
        <taxon>Leptospiraceae</taxon>
        <taxon>Leptonema</taxon>
    </lineage>
</organism>
<sequence>MNLKDIIPADRIFHYSESPADKYALLEDLMDRTLAGTAFVNKREKILEALLDRERSMSTGIGSGIAIPHCSTQHIEGMLASIAILNEKLPFEAVDDRPVGIVVLLLLSRNDFDRHIKTLAAIARAFNQENLRDAVAATTTADEVVALFEKLG</sequence>
<dbReference type="STRING" id="183.GCA_002009735_02584"/>
<keyword evidence="3" id="KW-1185">Reference proteome</keyword>
<evidence type="ECO:0000313" key="2">
    <source>
        <dbReference type="EMBL" id="EHQ06381.1"/>
    </source>
</evidence>
<dbReference type="AlphaFoldDB" id="H2CCC4"/>
<dbReference type="RefSeq" id="WP_002771856.1">
    <property type="nucleotide sequence ID" value="NZ_JH597773.1"/>
</dbReference>